<dbReference type="Pfam" id="PF20431">
    <property type="entry name" value="E_motif"/>
    <property type="match status" value="1"/>
</dbReference>
<evidence type="ECO:0000256" key="2">
    <source>
        <dbReference type="PROSITE-ProRule" id="PRU00708"/>
    </source>
</evidence>
<dbReference type="GO" id="GO:0003729">
    <property type="term" value="F:mRNA binding"/>
    <property type="evidence" value="ECO:0007669"/>
    <property type="project" value="UniProtKB-ARBA"/>
</dbReference>
<reference evidence="3 4" key="1">
    <citation type="submission" date="2024-01" db="EMBL/GenBank/DDBJ databases">
        <title>The genomes of 5 underutilized Papilionoideae crops provide insights into root nodulation and disease resistanc.</title>
        <authorList>
            <person name="Jiang F."/>
        </authorList>
    </citation>
    <scope>NUCLEOTIDE SEQUENCE [LARGE SCALE GENOMIC DNA]</scope>
    <source>
        <strain evidence="3">JINMINGXINNONG_FW02</strain>
        <tissue evidence="3">Leaves</tissue>
    </source>
</reference>
<dbReference type="InterPro" id="IPR011990">
    <property type="entry name" value="TPR-like_helical_dom_sf"/>
</dbReference>
<dbReference type="AlphaFoldDB" id="A0AAN9L973"/>
<dbReference type="NCBIfam" id="TIGR00756">
    <property type="entry name" value="PPR"/>
    <property type="match status" value="5"/>
</dbReference>
<dbReference type="InterPro" id="IPR002885">
    <property type="entry name" value="PPR_rpt"/>
</dbReference>
<feature type="repeat" description="PPR" evidence="2">
    <location>
        <begin position="132"/>
        <end position="166"/>
    </location>
</feature>
<dbReference type="InterPro" id="IPR046848">
    <property type="entry name" value="E_motif"/>
</dbReference>
<dbReference type="EMBL" id="JAYMYR010000011">
    <property type="protein sequence ID" value="KAK7331770.1"/>
    <property type="molecule type" value="Genomic_DNA"/>
</dbReference>
<feature type="repeat" description="PPR" evidence="2">
    <location>
        <begin position="438"/>
        <end position="472"/>
    </location>
</feature>
<dbReference type="FunFam" id="1.25.40.10:FF:000073">
    <property type="entry name" value="Pentatricopeptide repeat-containing protein chloroplastic"/>
    <property type="match status" value="1"/>
</dbReference>
<feature type="repeat" description="PPR" evidence="2">
    <location>
        <begin position="235"/>
        <end position="269"/>
    </location>
</feature>
<dbReference type="FunFam" id="1.25.40.10:FF:000090">
    <property type="entry name" value="Pentatricopeptide repeat-containing protein, chloroplastic"/>
    <property type="match status" value="1"/>
</dbReference>
<dbReference type="PANTHER" id="PTHR47926">
    <property type="entry name" value="PENTATRICOPEPTIDE REPEAT-CONTAINING PROTEIN"/>
    <property type="match status" value="1"/>
</dbReference>
<comment type="caution">
    <text evidence="3">The sequence shown here is derived from an EMBL/GenBank/DDBJ whole genome shotgun (WGS) entry which is preliminary data.</text>
</comment>
<organism evidence="3 4">
    <name type="scientific">Phaseolus coccineus</name>
    <name type="common">Scarlet runner bean</name>
    <name type="synonym">Phaseolus multiflorus</name>
    <dbReference type="NCBI Taxonomy" id="3886"/>
    <lineage>
        <taxon>Eukaryota</taxon>
        <taxon>Viridiplantae</taxon>
        <taxon>Streptophyta</taxon>
        <taxon>Embryophyta</taxon>
        <taxon>Tracheophyta</taxon>
        <taxon>Spermatophyta</taxon>
        <taxon>Magnoliopsida</taxon>
        <taxon>eudicotyledons</taxon>
        <taxon>Gunneridae</taxon>
        <taxon>Pentapetalae</taxon>
        <taxon>rosids</taxon>
        <taxon>fabids</taxon>
        <taxon>Fabales</taxon>
        <taxon>Fabaceae</taxon>
        <taxon>Papilionoideae</taxon>
        <taxon>50 kb inversion clade</taxon>
        <taxon>NPAAA clade</taxon>
        <taxon>indigoferoid/millettioid clade</taxon>
        <taxon>Phaseoleae</taxon>
        <taxon>Phaseolus</taxon>
    </lineage>
</organism>
<gene>
    <name evidence="3" type="ORF">VNO80_28510</name>
</gene>
<dbReference type="Proteomes" id="UP001374584">
    <property type="component" value="Unassembled WGS sequence"/>
</dbReference>
<feature type="repeat" description="PPR" evidence="2">
    <location>
        <begin position="337"/>
        <end position="371"/>
    </location>
</feature>
<keyword evidence="4" id="KW-1185">Reference proteome</keyword>
<dbReference type="Pfam" id="PF01535">
    <property type="entry name" value="PPR"/>
    <property type="match status" value="4"/>
</dbReference>
<dbReference type="PROSITE" id="PS51375">
    <property type="entry name" value="PPR"/>
    <property type="match status" value="4"/>
</dbReference>
<proteinExistence type="predicted"/>
<evidence type="ECO:0000256" key="1">
    <source>
        <dbReference type="ARBA" id="ARBA00022737"/>
    </source>
</evidence>
<dbReference type="GO" id="GO:0009451">
    <property type="term" value="P:RNA modification"/>
    <property type="evidence" value="ECO:0007669"/>
    <property type="project" value="InterPro"/>
</dbReference>
<accession>A0AAN9L973</accession>
<protein>
    <recommendedName>
        <fullName evidence="5">Pentatricopeptide repeat-containing protein</fullName>
    </recommendedName>
</protein>
<dbReference type="InterPro" id="IPR046960">
    <property type="entry name" value="PPR_At4g14850-like_plant"/>
</dbReference>
<dbReference type="Pfam" id="PF13041">
    <property type="entry name" value="PPR_2"/>
    <property type="match status" value="3"/>
</dbReference>
<keyword evidence="1" id="KW-0677">Repeat</keyword>
<dbReference type="FunFam" id="1.25.40.10:FF:003667">
    <property type="entry name" value="Uncharacterized protein"/>
    <property type="match status" value="1"/>
</dbReference>
<evidence type="ECO:0008006" key="5">
    <source>
        <dbReference type="Google" id="ProtNLM"/>
    </source>
</evidence>
<dbReference type="Gene3D" id="1.25.40.10">
    <property type="entry name" value="Tetratricopeptide repeat domain"/>
    <property type="match status" value="5"/>
</dbReference>
<sequence>MCSVCESEFGESSLPCMFFFTRGLFTTVAPTCSSPSNQIKTFLSKGLYYHILQLFTQLHLSAHYSIPFLLPSVIRASSSAQCHAFATQLHCFALKTAYHSEAVVSNSIITMYAKFSDVESARQVFDTSSHRDPITWNSLINCYLQNGCFEEALEVLKDAYLHGLVPKPELLASVVSVCGRKIGSRRIGTQIHALVVVDERIGQSVFLSTAFLDFYFRCDDYLMALRVFDGMEVKNEVSWTAMISGCIANQDYDEAFPCFRAMQAEGVFPNRVTSIALLQACAEPGFFKHGKEIHGYAFRRGFESCSTFSSALINMYCHCGESLHLAELIFEGTCCRDVVLWSSVIGSYSRRGDSHKALELFNKMRSEETEPNYVTFLAVISACTNISSLKCGCGLHGHVFKCGFSFSISVGNALINMYAKCGCLDGSRKIFQEMWNRDSVTWSSLINAYGLHGCGKQALHLFYEMRERGVKPDAITILAVLSACNHAGLVAEGQQIFKQVNADCKIPLTIEHYACLVDLLGRSGKLEDALEILKIMPMKPSARVWSSLVSACKLHGRLDIAEMLAPHLIRSEPNNAGNYTLLNMIYAEHGHWLDREQVKKAMKLQRLMKCYGFSRIEAGDESF</sequence>
<name>A0AAN9L973_PHACN</name>
<evidence type="ECO:0000313" key="3">
    <source>
        <dbReference type="EMBL" id="KAK7331770.1"/>
    </source>
</evidence>
<evidence type="ECO:0000313" key="4">
    <source>
        <dbReference type="Proteomes" id="UP001374584"/>
    </source>
</evidence>